<accession>A0A022QGA9</accession>
<dbReference type="AlphaFoldDB" id="A0A022QGA9"/>
<dbReference type="KEGG" id="egt:105970184"/>
<dbReference type="STRING" id="4155.A0A022QGA9"/>
<dbReference type="eggNOG" id="ENOG502QW8M">
    <property type="taxonomic scope" value="Eukaryota"/>
</dbReference>
<feature type="region of interest" description="Disordered" evidence="1">
    <location>
        <begin position="77"/>
        <end position="124"/>
    </location>
</feature>
<dbReference type="Proteomes" id="UP000030748">
    <property type="component" value="Unassembled WGS sequence"/>
</dbReference>
<dbReference type="OMA" id="RINENHG"/>
<organism evidence="2 3">
    <name type="scientific">Erythranthe guttata</name>
    <name type="common">Yellow monkey flower</name>
    <name type="synonym">Mimulus guttatus</name>
    <dbReference type="NCBI Taxonomy" id="4155"/>
    <lineage>
        <taxon>Eukaryota</taxon>
        <taxon>Viridiplantae</taxon>
        <taxon>Streptophyta</taxon>
        <taxon>Embryophyta</taxon>
        <taxon>Tracheophyta</taxon>
        <taxon>Spermatophyta</taxon>
        <taxon>Magnoliopsida</taxon>
        <taxon>eudicotyledons</taxon>
        <taxon>Gunneridae</taxon>
        <taxon>Pentapetalae</taxon>
        <taxon>asterids</taxon>
        <taxon>lamiids</taxon>
        <taxon>Lamiales</taxon>
        <taxon>Phrymaceae</taxon>
        <taxon>Erythranthe</taxon>
    </lineage>
</organism>
<proteinExistence type="predicted"/>
<dbReference type="PANTHER" id="PTHR33356:SF5">
    <property type="entry name" value="TIP41-LIKE PROTEIN"/>
    <property type="match status" value="1"/>
</dbReference>
<evidence type="ECO:0000256" key="1">
    <source>
        <dbReference type="SAM" id="MobiDB-lite"/>
    </source>
</evidence>
<dbReference type="PhylomeDB" id="A0A022QGA9"/>
<dbReference type="EMBL" id="KI631651">
    <property type="protein sequence ID" value="EYU26624.1"/>
    <property type="molecule type" value="Genomic_DNA"/>
</dbReference>
<sequence length="328" mass="36369">MAQDLDDLEFLLPSELLTDDDLLTDFKIDSLKTRGINDFPFGFGNSFGFDSDLSSPVESVTGTESDESDFVTELSQKVSNSTLQDPEYTAKGLKLSSSPKSTLCGYKPGSRGSPNSVSGVSSPPDANDAIQLELLYAAAGEVARLQLIEETAAFYSGNFFAPPPKRSPVTLPQPNPNLASGFYHNQPQKQARFTYEQLQAAKFRQMKQYQMMNNWEQGIVDYQLQNRRNGGGQKCQSLSPAAWPTLQQSHHQQGSGMRAVFLGENVLKKERVGTGVFMPRRFCSNPTDTPKKTAGCSTALLPEKVVHRNIRPHPVMKQEFSLPQEWTY</sequence>
<dbReference type="PANTHER" id="PTHR33356">
    <property type="entry name" value="TIP41-LIKE PROTEIN"/>
    <property type="match status" value="1"/>
</dbReference>
<evidence type="ECO:0000313" key="2">
    <source>
        <dbReference type="EMBL" id="EYU26624.1"/>
    </source>
</evidence>
<dbReference type="OrthoDB" id="747893at2759"/>
<evidence type="ECO:0000313" key="3">
    <source>
        <dbReference type="Proteomes" id="UP000030748"/>
    </source>
</evidence>
<feature type="compositionally biased region" description="Low complexity" evidence="1">
    <location>
        <begin position="108"/>
        <end position="124"/>
    </location>
</feature>
<name>A0A022QGA9_ERYGU</name>
<reference evidence="2 3" key="1">
    <citation type="journal article" date="2013" name="Proc. Natl. Acad. Sci. U.S.A.">
        <title>Fine-scale variation in meiotic recombination in Mimulus inferred from population shotgun sequencing.</title>
        <authorList>
            <person name="Hellsten U."/>
            <person name="Wright K.M."/>
            <person name="Jenkins J."/>
            <person name="Shu S."/>
            <person name="Yuan Y."/>
            <person name="Wessler S.R."/>
            <person name="Schmutz J."/>
            <person name="Willis J.H."/>
            <person name="Rokhsar D.S."/>
        </authorList>
    </citation>
    <scope>NUCLEOTIDE SEQUENCE [LARGE SCALE GENOMIC DNA]</scope>
    <source>
        <strain evidence="3">cv. DUN x IM62</strain>
    </source>
</reference>
<gene>
    <name evidence="2" type="ORF">MIMGU_mgv1a009884mg</name>
</gene>
<protein>
    <submittedName>
        <fullName evidence="2">Uncharacterized protein</fullName>
    </submittedName>
</protein>
<keyword evidence="3" id="KW-1185">Reference proteome</keyword>